<evidence type="ECO:0000256" key="15">
    <source>
        <dbReference type="ARBA" id="ARBA00032502"/>
    </source>
</evidence>
<evidence type="ECO:0000256" key="2">
    <source>
        <dbReference type="ARBA" id="ARBA00004285"/>
    </source>
</evidence>
<feature type="domain" description="TNFR-Cys" evidence="20">
    <location>
        <begin position="110"/>
        <end position="149"/>
    </location>
</feature>
<keyword evidence="17" id="KW-0472">Membrane</keyword>
<evidence type="ECO:0000256" key="12">
    <source>
        <dbReference type="ARBA" id="ARBA00023288"/>
    </source>
</evidence>
<gene>
    <name evidence="21" type="ORF">H4Q32_011004</name>
</gene>
<evidence type="ECO:0000256" key="18">
    <source>
        <dbReference type="SAM" id="SignalP"/>
    </source>
</evidence>
<dbReference type="InterPro" id="IPR000488">
    <property type="entry name" value="Death_dom"/>
</dbReference>
<evidence type="ECO:0000313" key="22">
    <source>
        <dbReference type="Proteomes" id="UP000830375"/>
    </source>
</evidence>
<protein>
    <recommendedName>
        <fullName evidence="3">Tumor necrosis factor receptor superfamily member 6</fullName>
    </recommendedName>
    <alternativeName>
        <fullName evidence="14">Apo-1 antigen</fullName>
    </alternativeName>
    <alternativeName>
        <fullName evidence="15">Apoptosis-mediating surface antigen FAS</fullName>
    </alternativeName>
    <alternativeName>
        <fullName evidence="13">FASLG receptor</fullName>
    </alternativeName>
</protein>
<dbReference type="EMBL" id="JACTAM010000017">
    <property type="protein sequence ID" value="KAI2654316.1"/>
    <property type="molecule type" value="Genomic_DNA"/>
</dbReference>
<feature type="repeat" description="TNFR-Cys" evidence="16">
    <location>
        <begin position="110"/>
        <end position="149"/>
    </location>
</feature>
<evidence type="ECO:0000259" key="20">
    <source>
        <dbReference type="PROSITE" id="PS50050"/>
    </source>
</evidence>
<feature type="domain" description="TNFR-Cys" evidence="20">
    <location>
        <begin position="67"/>
        <end position="109"/>
    </location>
</feature>
<dbReference type="PROSITE" id="PS50017">
    <property type="entry name" value="DEATH_DOMAIN"/>
    <property type="match status" value="1"/>
</dbReference>
<dbReference type="PROSITE" id="PS00652">
    <property type="entry name" value="TNFR_NGFR_1"/>
    <property type="match status" value="1"/>
</dbReference>
<feature type="disulfide bond" evidence="16">
    <location>
        <begin position="111"/>
        <end position="126"/>
    </location>
</feature>
<sequence length="301" mass="34644">MDVDKFFLFLCCVLLTVGLTEGRLRRTRRSACEFGTYQHEGKTCCLCMKGYRVLSDCTDKNETYCERCEDRTYMDHPNSDHKCQPCKICEPNANMEIKDRCSLYSNTVCRCKENFYCDRSAGCKVCHPCDTCEEHGLKQPCTEFNNTVCHDATGPAGTIVAVLVTLILVAIVVVFLLWKKRKLCFKDKQKQDPSRPEEDLPLKDVDLNPHLSEISDVLSWRTMKRIAHRSGMRETDIEAHELNHSNDAKERTFTLLQAWSQSQGLHGAYPQLIKTLRQMNERRAADNIRKIVEKEAQPHTE</sequence>
<dbReference type="Gene3D" id="1.10.533.10">
    <property type="entry name" value="Death Domain, Fas"/>
    <property type="match status" value="1"/>
</dbReference>
<evidence type="ECO:0000256" key="3">
    <source>
        <dbReference type="ARBA" id="ARBA00015761"/>
    </source>
</evidence>
<dbReference type="SUPFAM" id="SSF47986">
    <property type="entry name" value="DEATH domain"/>
    <property type="match status" value="1"/>
</dbReference>
<evidence type="ECO:0000259" key="19">
    <source>
        <dbReference type="PROSITE" id="PS50017"/>
    </source>
</evidence>
<keyword evidence="17" id="KW-0812">Transmembrane</keyword>
<reference evidence="21 22" key="1">
    <citation type="submission" date="2022-01" db="EMBL/GenBank/DDBJ databases">
        <title>A high-quality chromosome-level genome assembly of rohu carp, Labeo rohita.</title>
        <authorList>
            <person name="Arick M.A. II"/>
            <person name="Hsu C.-Y."/>
            <person name="Magbanua Z."/>
            <person name="Pechanova O."/>
            <person name="Grover C."/>
            <person name="Miller E."/>
            <person name="Thrash A."/>
            <person name="Ezzel L."/>
            <person name="Alam S."/>
            <person name="Benzie J."/>
            <person name="Hamilton M."/>
            <person name="Karsi A."/>
            <person name="Lawrence M.L."/>
            <person name="Peterson D.G."/>
        </authorList>
    </citation>
    <scope>NUCLEOTIDE SEQUENCE [LARGE SCALE GENOMIC DNA]</scope>
    <source>
        <strain evidence="22">BAU-BD-2019</strain>
        <tissue evidence="21">Blood</tissue>
    </source>
</reference>
<keyword evidence="9" id="KW-0564">Palmitate</keyword>
<keyword evidence="7" id="KW-0677">Repeat</keyword>
<keyword evidence="11" id="KW-0325">Glycoprotein</keyword>
<evidence type="ECO:0000256" key="1">
    <source>
        <dbReference type="ARBA" id="ARBA00004251"/>
    </source>
</evidence>
<evidence type="ECO:0000256" key="5">
    <source>
        <dbReference type="ARBA" id="ARBA00022703"/>
    </source>
</evidence>
<dbReference type="PROSITE" id="PS50050">
    <property type="entry name" value="TNFR_NGFR_2"/>
    <property type="match status" value="2"/>
</dbReference>
<keyword evidence="12" id="KW-0449">Lipoprotein</keyword>
<keyword evidence="5" id="KW-0053">Apoptosis</keyword>
<evidence type="ECO:0000256" key="14">
    <source>
        <dbReference type="ARBA" id="ARBA00032338"/>
    </source>
</evidence>
<dbReference type="InterPro" id="IPR001368">
    <property type="entry name" value="TNFR/NGFR_Cys_rich_reg"/>
</dbReference>
<keyword evidence="17" id="KW-1133">Transmembrane helix</keyword>
<feature type="signal peptide" evidence="18">
    <location>
        <begin position="1"/>
        <end position="22"/>
    </location>
</feature>
<dbReference type="Proteomes" id="UP000830375">
    <property type="component" value="Unassembled WGS sequence"/>
</dbReference>
<keyword evidence="10 16" id="KW-1015">Disulfide bond</keyword>
<evidence type="ECO:0000256" key="11">
    <source>
        <dbReference type="ARBA" id="ARBA00023180"/>
    </source>
</evidence>
<comment type="subcellular location">
    <subcellularLocation>
        <location evidence="1">Cell membrane</location>
        <topology evidence="1">Single-pass type I membrane protein</topology>
    </subcellularLocation>
    <subcellularLocation>
        <location evidence="2">Membrane raft</location>
    </subcellularLocation>
</comment>
<dbReference type="SUPFAM" id="SSF57586">
    <property type="entry name" value="TNF receptor-like"/>
    <property type="match status" value="2"/>
</dbReference>
<dbReference type="Pfam" id="PF00531">
    <property type="entry name" value="Death"/>
    <property type="match status" value="1"/>
</dbReference>
<dbReference type="Pfam" id="PF00020">
    <property type="entry name" value="TNFR_c6"/>
    <property type="match status" value="1"/>
</dbReference>
<dbReference type="InterPro" id="IPR011029">
    <property type="entry name" value="DEATH-like_dom_sf"/>
</dbReference>
<keyword evidence="8" id="KW-0112">Calmodulin-binding</keyword>
<evidence type="ECO:0000256" key="6">
    <source>
        <dbReference type="ARBA" id="ARBA00022729"/>
    </source>
</evidence>
<evidence type="ECO:0000256" key="13">
    <source>
        <dbReference type="ARBA" id="ARBA00030181"/>
    </source>
</evidence>
<evidence type="ECO:0000256" key="4">
    <source>
        <dbReference type="ARBA" id="ARBA00022475"/>
    </source>
</evidence>
<keyword evidence="22" id="KW-1185">Reference proteome</keyword>
<accession>A0ABQ8LVK2</accession>
<dbReference type="InterPro" id="IPR008063">
    <property type="entry name" value="Fas_rcpt"/>
</dbReference>
<evidence type="ECO:0000256" key="17">
    <source>
        <dbReference type="SAM" id="Phobius"/>
    </source>
</evidence>
<keyword evidence="21" id="KW-0675">Receptor</keyword>
<keyword evidence="6 18" id="KW-0732">Signal</keyword>
<dbReference type="PANTHER" id="PTHR46874:SF1">
    <property type="entry name" value="TUMOR NECROSIS FACTOR RECEPTOR SUPERFAMILY MEMBER 6"/>
    <property type="match status" value="1"/>
</dbReference>
<organism evidence="21 22">
    <name type="scientific">Labeo rohita</name>
    <name type="common">Indian major carp</name>
    <name type="synonym">Cyprinus rohita</name>
    <dbReference type="NCBI Taxonomy" id="84645"/>
    <lineage>
        <taxon>Eukaryota</taxon>
        <taxon>Metazoa</taxon>
        <taxon>Chordata</taxon>
        <taxon>Craniata</taxon>
        <taxon>Vertebrata</taxon>
        <taxon>Euteleostomi</taxon>
        <taxon>Actinopterygii</taxon>
        <taxon>Neopterygii</taxon>
        <taxon>Teleostei</taxon>
        <taxon>Ostariophysi</taxon>
        <taxon>Cypriniformes</taxon>
        <taxon>Cyprinidae</taxon>
        <taxon>Labeoninae</taxon>
        <taxon>Labeonini</taxon>
        <taxon>Labeo</taxon>
    </lineage>
</organism>
<feature type="disulfide bond" evidence="16">
    <location>
        <begin position="68"/>
        <end position="83"/>
    </location>
</feature>
<keyword evidence="4" id="KW-1003">Cell membrane</keyword>
<dbReference type="Gene3D" id="2.10.50.10">
    <property type="entry name" value="Tumor Necrosis Factor Receptor, subunit A, domain 2"/>
    <property type="match status" value="2"/>
</dbReference>
<evidence type="ECO:0000256" key="10">
    <source>
        <dbReference type="ARBA" id="ARBA00023157"/>
    </source>
</evidence>
<dbReference type="SMART" id="SM00208">
    <property type="entry name" value="TNFR"/>
    <property type="match status" value="3"/>
</dbReference>
<dbReference type="SMART" id="SM00005">
    <property type="entry name" value="DEATH"/>
    <property type="match status" value="1"/>
</dbReference>
<feature type="repeat" description="TNFR-Cys" evidence="16">
    <location>
        <begin position="67"/>
        <end position="109"/>
    </location>
</feature>
<feature type="transmembrane region" description="Helical" evidence="17">
    <location>
        <begin position="156"/>
        <end position="178"/>
    </location>
</feature>
<comment type="caution">
    <text evidence="16">Lacks conserved residue(s) required for the propagation of feature annotation.</text>
</comment>
<evidence type="ECO:0000256" key="8">
    <source>
        <dbReference type="ARBA" id="ARBA00022860"/>
    </source>
</evidence>
<name>A0ABQ8LVK2_LABRO</name>
<dbReference type="PANTHER" id="PTHR46874">
    <property type="entry name" value="TUMOR NECROSIS FACTOR RECEPTOR SUPERFAMILY MEMBER 6"/>
    <property type="match status" value="1"/>
</dbReference>
<evidence type="ECO:0000256" key="7">
    <source>
        <dbReference type="ARBA" id="ARBA00022737"/>
    </source>
</evidence>
<feature type="domain" description="Death" evidence="19">
    <location>
        <begin position="224"/>
        <end position="292"/>
    </location>
</feature>
<evidence type="ECO:0000256" key="16">
    <source>
        <dbReference type="PROSITE-ProRule" id="PRU00206"/>
    </source>
</evidence>
<evidence type="ECO:0000313" key="21">
    <source>
        <dbReference type="EMBL" id="KAI2654316.1"/>
    </source>
</evidence>
<comment type="caution">
    <text evidence="21">The sequence shown here is derived from an EMBL/GenBank/DDBJ whole genome shotgun (WGS) entry which is preliminary data.</text>
</comment>
<feature type="chain" id="PRO_5047480974" description="Tumor necrosis factor receptor superfamily member 6" evidence="18">
    <location>
        <begin position="23"/>
        <end position="301"/>
    </location>
</feature>
<evidence type="ECO:0000256" key="9">
    <source>
        <dbReference type="ARBA" id="ARBA00023139"/>
    </source>
</evidence>
<proteinExistence type="predicted"/>
<dbReference type="PRINTS" id="PR01680">
    <property type="entry name" value="TNFACTORR6"/>
</dbReference>